<comment type="caution">
    <text evidence="4">The sequence shown here is derived from an EMBL/GenBank/DDBJ whole genome shotgun (WGS) entry which is preliminary data.</text>
</comment>
<keyword evidence="2" id="KW-0472">Membrane</keyword>
<name>A0ABU8ETQ6_9GAMM</name>
<dbReference type="InterPro" id="IPR028994">
    <property type="entry name" value="Integrin_alpha_N"/>
</dbReference>
<proteinExistence type="predicted"/>
<evidence type="ECO:0000256" key="2">
    <source>
        <dbReference type="SAM" id="Phobius"/>
    </source>
</evidence>
<keyword evidence="2" id="KW-0812">Transmembrane</keyword>
<keyword evidence="1" id="KW-0732">Signal</keyword>
<evidence type="ECO:0000313" key="4">
    <source>
        <dbReference type="EMBL" id="MEI4550350.1"/>
    </source>
</evidence>
<dbReference type="RefSeq" id="WP_336435573.1">
    <property type="nucleotide sequence ID" value="NZ_JBAWKS010000001.1"/>
</dbReference>
<dbReference type="EMBL" id="JBAWKS010000001">
    <property type="protein sequence ID" value="MEI4550350.1"/>
    <property type="molecule type" value="Genomic_DNA"/>
</dbReference>
<dbReference type="InterPro" id="IPR013517">
    <property type="entry name" value="FG-GAP"/>
</dbReference>
<sequence length="609" mass="66507">MKQDEQLDIQDDEIIAKAFKGSIIAFAVIGVCALIIWLFTRDSSEVNTVANNIAVETPKTVSIDTTRVPPNATFEDISDSAGIKFIHNNGATGDKLLPETMGGGVAFFDYNNDGFQDLLLVNSNDWNENSDSPKSSITLYKNQNGKHFVDVSNELGLTQQFYGMGVAIADYDGDGDGDIFITAVGHNLLLRNDNSYFTDVTKSAAVEGRQNEWSTSAAFFDADNDGDLDLFVANYVDWNRDIDFEVDYQLTGIGRAYGPPTNFAGQFARFYLNQGDGRFIDYSAQSGIQITSPELKKAIGKSLAIRPIDINNDQLIDLVVANDTVQNFVFENKGNGHFSEVAEIIGLAFDRNGHATGAMGIDAAWYLNDNTLGFAIGNFANEMTSFYVGETESSYFSDQAIIDGIGPASRKALTFGVLFFDFDLDGYTDLFQANGHVESEINRVQSSQQYKQASQLFWNCGPTCNKPFINLELAADNPLANPMVGRGASFADIDNDGDLDLAITQIAGPARLLINQQNSNHQWLQIKLSQAGLNRDAIGAKVTLLLSSGEVLTRDIMPSRSYLSQVPAIAYFGLGSSPKIDAITITWPDGVKQSIDNNIALNKLHVISR</sequence>
<dbReference type="Proteomes" id="UP001382455">
    <property type="component" value="Unassembled WGS sequence"/>
</dbReference>
<dbReference type="Gene3D" id="2.130.10.130">
    <property type="entry name" value="Integrin alpha, N-terminal"/>
    <property type="match status" value="1"/>
</dbReference>
<reference evidence="4 5" key="1">
    <citation type="submission" date="2023-12" db="EMBL/GenBank/DDBJ databases">
        <title>Friends and Foes: Symbiotic and Algicidal bacterial influence on Karenia brevis blooms.</title>
        <authorList>
            <person name="Fei C."/>
            <person name="Mohamed A.R."/>
            <person name="Booker A."/>
            <person name="Arshad M."/>
            <person name="Klass S."/>
            <person name="Ahn S."/>
            <person name="Gilbert P.M."/>
            <person name="Heil C.A."/>
            <person name="Martinez J.M."/>
            <person name="Amin S.A."/>
        </authorList>
    </citation>
    <scope>NUCLEOTIDE SEQUENCE [LARGE SCALE GENOMIC DNA]</scope>
    <source>
        <strain evidence="4 5">CE15</strain>
    </source>
</reference>
<accession>A0ABU8ETQ6</accession>
<keyword evidence="2" id="KW-1133">Transmembrane helix</keyword>
<gene>
    <name evidence="4" type="ORF">WAE96_11805</name>
</gene>
<feature type="domain" description="ASPIC/UnbV" evidence="3">
    <location>
        <begin position="537"/>
        <end position="603"/>
    </location>
</feature>
<dbReference type="InterPro" id="IPR027039">
    <property type="entry name" value="Crtac1"/>
</dbReference>
<dbReference type="Pfam" id="PF13517">
    <property type="entry name" value="FG-GAP_3"/>
    <property type="match status" value="2"/>
</dbReference>
<dbReference type="PANTHER" id="PTHR16026:SF0">
    <property type="entry name" value="CARTILAGE ACIDIC PROTEIN 1"/>
    <property type="match status" value="1"/>
</dbReference>
<protein>
    <submittedName>
        <fullName evidence="4">CRTAC1 family protein</fullName>
    </submittedName>
</protein>
<dbReference type="SUPFAM" id="SSF69318">
    <property type="entry name" value="Integrin alpha N-terminal domain"/>
    <property type="match status" value="1"/>
</dbReference>
<dbReference type="Pfam" id="PF07593">
    <property type="entry name" value="UnbV_ASPIC"/>
    <property type="match status" value="1"/>
</dbReference>
<dbReference type="InterPro" id="IPR011519">
    <property type="entry name" value="UnbV_ASPIC"/>
</dbReference>
<organism evidence="4 5">
    <name type="scientific">Pseudoalteromonas spongiae</name>
    <dbReference type="NCBI Taxonomy" id="298657"/>
    <lineage>
        <taxon>Bacteria</taxon>
        <taxon>Pseudomonadati</taxon>
        <taxon>Pseudomonadota</taxon>
        <taxon>Gammaproteobacteria</taxon>
        <taxon>Alteromonadales</taxon>
        <taxon>Pseudoalteromonadaceae</taxon>
        <taxon>Pseudoalteromonas</taxon>
    </lineage>
</organism>
<dbReference type="PANTHER" id="PTHR16026">
    <property type="entry name" value="CARTILAGE ACIDIC PROTEIN 1"/>
    <property type="match status" value="1"/>
</dbReference>
<keyword evidence="5" id="KW-1185">Reference proteome</keyword>
<evidence type="ECO:0000313" key="5">
    <source>
        <dbReference type="Proteomes" id="UP001382455"/>
    </source>
</evidence>
<feature type="transmembrane region" description="Helical" evidence="2">
    <location>
        <begin position="21"/>
        <end position="39"/>
    </location>
</feature>
<evidence type="ECO:0000259" key="3">
    <source>
        <dbReference type="Pfam" id="PF07593"/>
    </source>
</evidence>
<evidence type="ECO:0000256" key="1">
    <source>
        <dbReference type="ARBA" id="ARBA00022729"/>
    </source>
</evidence>